<evidence type="ECO:0000256" key="6">
    <source>
        <dbReference type="ARBA" id="ARBA00022485"/>
    </source>
</evidence>
<keyword evidence="8" id="KW-0227">DNA damage</keyword>
<dbReference type="SUPFAM" id="SSF55811">
    <property type="entry name" value="Nudix"/>
    <property type="match status" value="1"/>
</dbReference>
<dbReference type="InterPro" id="IPR029119">
    <property type="entry name" value="MutY_C"/>
</dbReference>
<evidence type="ECO:0000256" key="1">
    <source>
        <dbReference type="ARBA" id="ARBA00000843"/>
    </source>
</evidence>
<dbReference type="GO" id="GO:0000701">
    <property type="term" value="F:purine-specific mismatch base pair DNA N-glycosylase activity"/>
    <property type="evidence" value="ECO:0007669"/>
    <property type="project" value="UniProtKB-EC"/>
</dbReference>
<dbReference type="GO" id="GO:0034039">
    <property type="term" value="F:8-oxo-7,8-dihydroguanine DNA N-glycosylase activity"/>
    <property type="evidence" value="ECO:0007669"/>
    <property type="project" value="TreeGrafter"/>
</dbReference>
<dbReference type="EC" id="3.2.2.31" evidence="4"/>
<dbReference type="FunFam" id="1.10.340.30:FF:000002">
    <property type="entry name" value="Adenine DNA glycosylase"/>
    <property type="match status" value="1"/>
</dbReference>
<evidence type="ECO:0000256" key="7">
    <source>
        <dbReference type="ARBA" id="ARBA00022723"/>
    </source>
</evidence>
<comment type="cofactor">
    <cofactor evidence="2">
        <name>[4Fe-4S] cluster</name>
        <dbReference type="ChEBI" id="CHEBI:49883"/>
    </cofactor>
</comment>
<gene>
    <name evidence="15" type="ORF">METZ01_LOCUS320562</name>
</gene>
<feature type="domain" description="HhH-GPD" evidence="14">
    <location>
        <begin position="27"/>
        <end position="178"/>
    </location>
</feature>
<reference evidence="15" key="1">
    <citation type="submission" date="2018-05" db="EMBL/GenBank/DDBJ databases">
        <authorList>
            <person name="Lanie J.A."/>
            <person name="Ng W.-L."/>
            <person name="Kazmierczak K.M."/>
            <person name="Andrzejewski T.M."/>
            <person name="Davidsen T.M."/>
            <person name="Wayne K.J."/>
            <person name="Tettelin H."/>
            <person name="Glass J.I."/>
            <person name="Rusch D."/>
            <person name="Podicherti R."/>
            <person name="Tsui H.-C.T."/>
            <person name="Winkler M.E."/>
        </authorList>
    </citation>
    <scope>NUCLEOTIDE SEQUENCE</scope>
</reference>
<evidence type="ECO:0000256" key="12">
    <source>
        <dbReference type="ARBA" id="ARBA00023204"/>
    </source>
</evidence>
<feature type="non-terminal residue" evidence="15">
    <location>
        <position position="1"/>
    </location>
</feature>
<evidence type="ECO:0000256" key="2">
    <source>
        <dbReference type="ARBA" id="ARBA00001966"/>
    </source>
</evidence>
<dbReference type="Gene3D" id="3.90.79.10">
    <property type="entry name" value="Nucleoside Triphosphate Pyrophosphohydrolase"/>
    <property type="match status" value="1"/>
</dbReference>
<evidence type="ECO:0000256" key="3">
    <source>
        <dbReference type="ARBA" id="ARBA00008343"/>
    </source>
</evidence>
<sequence length="339" mass="40074">NWYSLRERHLPWRNNKDPYQIWISEIILQQTKVIQGLPYYKKFISVFPTIKHLANAKEDEVLKLWQGLGYYSRARNLYYTAKEIAEKYNCVFPKDYNSILRLKGIGPYTAAAIVSFAYNLPYAVVDGNVIRLLSRYLGVSSPFDTTKGKKKFQLLAQELLIRKESSNYNQAIMEFGSIQCTPRSPNCNICDLQNECFAFNNNQIHKLPVKKKKIKIRTRYFNFLIISKDNMYLIEKRQEGIWKGLYQFPVIEFKKRKTKKKIIESDKRRKLTIDLSIHINKVSRSFKHQLTHQTIYARFWHLSTTNPIIQNANFIIKEDLKNYPIPKLLEKYLKSIGII</sequence>
<comment type="similarity">
    <text evidence="3">Belongs to the Nth/MutY family.</text>
</comment>
<dbReference type="InterPro" id="IPR005760">
    <property type="entry name" value="A/G_AdeGlyc_MutY"/>
</dbReference>
<dbReference type="Pfam" id="PF00730">
    <property type="entry name" value="HhH-GPD"/>
    <property type="match status" value="1"/>
</dbReference>
<dbReference type="GO" id="GO:0006284">
    <property type="term" value="P:base-excision repair"/>
    <property type="evidence" value="ECO:0007669"/>
    <property type="project" value="InterPro"/>
</dbReference>
<organism evidence="15">
    <name type="scientific">marine metagenome</name>
    <dbReference type="NCBI Taxonomy" id="408172"/>
    <lineage>
        <taxon>unclassified sequences</taxon>
        <taxon>metagenomes</taxon>
        <taxon>ecological metagenomes</taxon>
    </lineage>
</organism>
<proteinExistence type="inferred from homology"/>
<dbReference type="GO" id="GO:0006298">
    <property type="term" value="P:mismatch repair"/>
    <property type="evidence" value="ECO:0007669"/>
    <property type="project" value="TreeGrafter"/>
</dbReference>
<dbReference type="GO" id="GO:0035485">
    <property type="term" value="F:adenine/guanine mispair binding"/>
    <property type="evidence" value="ECO:0007669"/>
    <property type="project" value="TreeGrafter"/>
</dbReference>
<evidence type="ECO:0000256" key="13">
    <source>
        <dbReference type="ARBA" id="ARBA00023295"/>
    </source>
</evidence>
<dbReference type="InterPro" id="IPR011257">
    <property type="entry name" value="DNA_glycosylase"/>
</dbReference>
<evidence type="ECO:0000256" key="5">
    <source>
        <dbReference type="ARBA" id="ARBA00022023"/>
    </source>
</evidence>
<dbReference type="InterPro" id="IPR015797">
    <property type="entry name" value="NUDIX_hydrolase-like_dom_sf"/>
</dbReference>
<protein>
    <recommendedName>
        <fullName evidence="5">Adenine DNA glycosylase</fullName>
        <ecNumber evidence="4">3.2.2.31</ecNumber>
    </recommendedName>
</protein>
<dbReference type="AlphaFoldDB" id="A0A382P4M8"/>
<dbReference type="Pfam" id="PF14815">
    <property type="entry name" value="NUDIX_4"/>
    <property type="match status" value="1"/>
</dbReference>
<dbReference type="EMBL" id="UINC01104511">
    <property type="protein sequence ID" value="SVC67708.1"/>
    <property type="molecule type" value="Genomic_DNA"/>
</dbReference>
<evidence type="ECO:0000259" key="14">
    <source>
        <dbReference type="SMART" id="SM00478"/>
    </source>
</evidence>
<keyword evidence="12" id="KW-0234">DNA repair</keyword>
<dbReference type="NCBIfam" id="TIGR01084">
    <property type="entry name" value="mutY"/>
    <property type="match status" value="1"/>
</dbReference>
<keyword evidence="6" id="KW-0004">4Fe-4S</keyword>
<dbReference type="InterPro" id="IPR023170">
    <property type="entry name" value="HhH_base_excis_C"/>
</dbReference>
<evidence type="ECO:0000256" key="10">
    <source>
        <dbReference type="ARBA" id="ARBA00023004"/>
    </source>
</evidence>
<evidence type="ECO:0000256" key="11">
    <source>
        <dbReference type="ARBA" id="ARBA00023014"/>
    </source>
</evidence>
<evidence type="ECO:0000256" key="8">
    <source>
        <dbReference type="ARBA" id="ARBA00022763"/>
    </source>
</evidence>
<dbReference type="Gene3D" id="1.10.1670.10">
    <property type="entry name" value="Helix-hairpin-Helix base-excision DNA repair enzymes (C-terminal)"/>
    <property type="match status" value="1"/>
</dbReference>
<keyword evidence="13" id="KW-0326">Glycosidase</keyword>
<evidence type="ECO:0000256" key="9">
    <source>
        <dbReference type="ARBA" id="ARBA00022801"/>
    </source>
</evidence>
<dbReference type="CDD" id="cd00056">
    <property type="entry name" value="ENDO3c"/>
    <property type="match status" value="1"/>
</dbReference>
<dbReference type="InterPro" id="IPR003265">
    <property type="entry name" value="HhH-GPD_domain"/>
</dbReference>
<dbReference type="GO" id="GO:0051539">
    <property type="term" value="F:4 iron, 4 sulfur cluster binding"/>
    <property type="evidence" value="ECO:0007669"/>
    <property type="project" value="UniProtKB-KW"/>
</dbReference>
<dbReference type="GO" id="GO:0046872">
    <property type="term" value="F:metal ion binding"/>
    <property type="evidence" value="ECO:0007669"/>
    <property type="project" value="UniProtKB-KW"/>
</dbReference>
<evidence type="ECO:0000256" key="4">
    <source>
        <dbReference type="ARBA" id="ARBA00012045"/>
    </source>
</evidence>
<evidence type="ECO:0000313" key="15">
    <source>
        <dbReference type="EMBL" id="SVC67708.1"/>
    </source>
</evidence>
<dbReference type="InterPro" id="IPR044298">
    <property type="entry name" value="MIG/MutY"/>
</dbReference>
<dbReference type="SMART" id="SM00478">
    <property type="entry name" value="ENDO3c"/>
    <property type="match status" value="1"/>
</dbReference>
<dbReference type="PANTHER" id="PTHR42944:SF1">
    <property type="entry name" value="ADENINE DNA GLYCOSYLASE"/>
    <property type="match status" value="1"/>
</dbReference>
<dbReference type="SUPFAM" id="SSF48150">
    <property type="entry name" value="DNA-glycosylase"/>
    <property type="match status" value="1"/>
</dbReference>
<keyword evidence="9" id="KW-0378">Hydrolase</keyword>
<name>A0A382P4M8_9ZZZZ</name>
<keyword evidence="11" id="KW-0411">Iron-sulfur</keyword>
<dbReference type="Gene3D" id="1.10.340.30">
    <property type="entry name" value="Hypothetical protein, domain 2"/>
    <property type="match status" value="1"/>
</dbReference>
<dbReference type="PANTHER" id="PTHR42944">
    <property type="entry name" value="ADENINE DNA GLYCOSYLASE"/>
    <property type="match status" value="1"/>
</dbReference>
<dbReference type="GO" id="GO:0032357">
    <property type="term" value="F:oxidized purine DNA binding"/>
    <property type="evidence" value="ECO:0007669"/>
    <property type="project" value="TreeGrafter"/>
</dbReference>
<accession>A0A382P4M8</accession>
<comment type="catalytic activity">
    <reaction evidence="1">
        <text>Hydrolyzes free adenine bases from 7,8-dihydro-8-oxoguanine:adenine mismatched double-stranded DNA, leaving an apurinic site.</text>
        <dbReference type="EC" id="3.2.2.31"/>
    </reaction>
</comment>
<dbReference type="CDD" id="cd03431">
    <property type="entry name" value="NUDIX_DNA_Glycosylase_C-MutY"/>
    <property type="match status" value="1"/>
</dbReference>
<keyword evidence="10" id="KW-0408">Iron</keyword>
<keyword evidence="7" id="KW-0479">Metal-binding</keyword>